<evidence type="ECO:0000256" key="9">
    <source>
        <dbReference type="ARBA" id="ARBA00054688"/>
    </source>
</evidence>
<evidence type="ECO:0000256" key="4">
    <source>
        <dbReference type="ARBA" id="ARBA00022840"/>
    </source>
</evidence>
<dbReference type="Pfam" id="PF12423">
    <property type="entry name" value="KIF1B"/>
    <property type="match status" value="1"/>
</dbReference>
<accession>A0A8S4MWZ9</accession>
<keyword evidence="7" id="KW-0472">Membrane</keyword>
<evidence type="ECO:0000256" key="13">
    <source>
        <dbReference type="SAM" id="MobiDB-lite"/>
    </source>
</evidence>
<dbReference type="PROSITE" id="PS50067">
    <property type="entry name" value="KINESIN_MOTOR_2"/>
    <property type="match status" value="1"/>
</dbReference>
<evidence type="ECO:0000259" key="14">
    <source>
        <dbReference type="PROSITE" id="PS50067"/>
    </source>
</evidence>
<dbReference type="EMBL" id="CAIIXF020000001">
    <property type="protein sequence ID" value="CAH1773103.1"/>
    <property type="molecule type" value="Genomic_DNA"/>
</dbReference>
<dbReference type="SUPFAM" id="SSF52540">
    <property type="entry name" value="P-loop containing nucleoside triphosphate hydrolases"/>
    <property type="match status" value="1"/>
</dbReference>
<dbReference type="SMART" id="SM00129">
    <property type="entry name" value="KISc"/>
    <property type="match status" value="1"/>
</dbReference>
<sequence length="977" mass="109491">MAEESVKVAVRVRPFNKRERQRNAKLIIDMKGPNSYIQDPENPNEEPRSFAFDYSYWSHDGCKDDGNGYYGKDTSHPNGKKFADQRTVYDDLGKGVLKNAWEGFNSTLFAYGQTGSGKSWSMVGYGVNKGIVPLFCDEIFQGIDKKKADGEALEFEVEFSMLEIYNEQVRDLLNPKSSKRGGLKVRQHPKKGFYADGLTFAPVNSYKQIEEQMEEGTTNRTVAATNMNATSSRAHTIVGIKFVQKYKNAAGEDTSKTAICNLVDLAGSERADSTGATGDRLKEGAAINQSLSSLGNVISALADKANGKNVRVPFRDSVLTKLLKNALGGNSKTVMIAAVSPADINYDESLSTLRYADRAKQIKTSVKVNEDPTEKLIRELNEENERLKQMLASGGIDMSKASDVGDEDTTGMSDEEIAALKKEMEEDFKAQMSENANEMEEMKKSYEEKLKAFQEGHVPVVSETNEKKKTTPHIYNLNFDPQLSGRIVYFTELPENKIGSKKGDPSDIVLAGPSIQEQHAVIFNEGGKFAIERGNSSGRLLRNGEPVSSKTELCNNDRLMFGTTQLMVFVNPKEAGSSDTEVSYEMAQEEIASNSGFDMNTENKSRDDMLLQEDLMEVLPAIEEANSISEELDKKLKFDAIVVSPEARGDIKGRSEVMIKVTNIETEIEWVWPRTKFFNRKYVMQEMYENYAEGEDWQLPAEKDPFEEDPNAETHIGSVKAWLKSLSYQIEMDEQLEITDFKGTEVGLLNFEIRPCDKKGKEYTEADDIFVDDPKALVGRDVYFNVKITKALGLPKKFTDVYAKFLMYVDDEPTCTKKIADTTNPEFNFKKQFSFAPATKQLVSYLEDSAIMIQIWGKQKPSKVKKNLNTKQTLHKLSEAKGQSSAANTNVKTVDPAKAKFMMEVAMLKKKQEKLEHKMAHMRKMVQIAEDHNKQRISLKLIKEIMNSQMIKMRGDDDDGGRGGSGKSDKSKACVLL</sequence>
<dbReference type="Pfam" id="PF00498">
    <property type="entry name" value="FHA"/>
    <property type="match status" value="1"/>
</dbReference>
<dbReference type="OrthoDB" id="3176171at2759"/>
<dbReference type="InterPro" id="IPR001752">
    <property type="entry name" value="Kinesin_motor_dom"/>
</dbReference>
<dbReference type="InterPro" id="IPR035892">
    <property type="entry name" value="C2_domain_sf"/>
</dbReference>
<evidence type="ECO:0000256" key="2">
    <source>
        <dbReference type="ARBA" id="ARBA00022448"/>
    </source>
</evidence>
<dbReference type="InterPro" id="IPR027417">
    <property type="entry name" value="P-loop_NTPase"/>
</dbReference>
<evidence type="ECO:0000256" key="11">
    <source>
        <dbReference type="PROSITE-ProRule" id="PRU00283"/>
    </source>
</evidence>
<feature type="region of interest" description="Disordered" evidence="13">
    <location>
        <begin position="953"/>
        <end position="977"/>
    </location>
</feature>
<dbReference type="Gene3D" id="2.60.200.20">
    <property type="match status" value="1"/>
</dbReference>
<dbReference type="AlphaFoldDB" id="A0A8S4MWZ9"/>
<dbReference type="FunFam" id="3.40.850.10:FF:000063">
    <property type="entry name" value="Kinesin-like protein"/>
    <property type="match status" value="1"/>
</dbReference>
<keyword evidence="16" id="KW-1185">Reference proteome</keyword>
<dbReference type="PRINTS" id="PR00380">
    <property type="entry name" value="KINESINHEAVY"/>
</dbReference>
<evidence type="ECO:0000313" key="15">
    <source>
        <dbReference type="EMBL" id="CAH1773103.1"/>
    </source>
</evidence>
<feature type="binding site" evidence="11">
    <location>
        <begin position="112"/>
        <end position="119"/>
    </location>
    <ligand>
        <name>ATP</name>
        <dbReference type="ChEBI" id="CHEBI:30616"/>
    </ligand>
</feature>
<dbReference type="SUPFAM" id="SSF49562">
    <property type="entry name" value="C2 domain (Calcium/lipid-binding domain, CaLB)"/>
    <property type="match status" value="1"/>
</dbReference>
<feature type="compositionally biased region" description="Basic and acidic residues" evidence="13">
    <location>
        <begin position="967"/>
        <end position="977"/>
    </location>
</feature>
<dbReference type="FunFam" id="2.60.200.20:FF:000034">
    <property type="entry name" value="kinesin-like protein KIF28P"/>
    <property type="match status" value="1"/>
</dbReference>
<dbReference type="GO" id="GO:0008017">
    <property type="term" value="F:microtubule binding"/>
    <property type="evidence" value="ECO:0007669"/>
    <property type="project" value="InterPro"/>
</dbReference>
<gene>
    <name evidence="15" type="ORF">OFUS_LOCUS746</name>
</gene>
<comment type="similarity">
    <text evidence="11">Belongs to the TRAFAC class myosin-kinesin ATPase superfamily. Kinesin family.</text>
</comment>
<dbReference type="SUPFAM" id="SSF49879">
    <property type="entry name" value="SMAD/FHA domain"/>
    <property type="match status" value="1"/>
</dbReference>
<dbReference type="Proteomes" id="UP000749559">
    <property type="component" value="Unassembled WGS sequence"/>
</dbReference>
<comment type="subcellular location">
    <subcellularLocation>
        <location evidence="1">Mitochondrion membrane</location>
        <topology evidence="1">Peripheral membrane protein</topology>
    </subcellularLocation>
</comment>
<dbReference type="Gene3D" id="3.40.850.10">
    <property type="entry name" value="Kinesin motor domain"/>
    <property type="match status" value="1"/>
</dbReference>
<keyword evidence="8 11" id="KW-0505">Motor protein</keyword>
<dbReference type="GO" id="GO:0007018">
    <property type="term" value="P:microtubule-based movement"/>
    <property type="evidence" value="ECO:0007669"/>
    <property type="project" value="InterPro"/>
</dbReference>
<evidence type="ECO:0000313" key="16">
    <source>
        <dbReference type="Proteomes" id="UP000749559"/>
    </source>
</evidence>
<feature type="domain" description="Kinesin motor" evidence="14">
    <location>
        <begin position="5"/>
        <end position="362"/>
    </location>
</feature>
<organism evidence="15 16">
    <name type="scientific">Owenia fusiformis</name>
    <name type="common">Polychaete worm</name>
    <dbReference type="NCBI Taxonomy" id="6347"/>
    <lineage>
        <taxon>Eukaryota</taxon>
        <taxon>Metazoa</taxon>
        <taxon>Spiralia</taxon>
        <taxon>Lophotrochozoa</taxon>
        <taxon>Annelida</taxon>
        <taxon>Polychaeta</taxon>
        <taxon>Sedentaria</taxon>
        <taxon>Canalipalpata</taxon>
        <taxon>Sabellida</taxon>
        <taxon>Oweniida</taxon>
        <taxon>Oweniidae</taxon>
        <taxon>Owenia</taxon>
    </lineage>
</organism>
<proteinExistence type="inferred from homology"/>
<evidence type="ECO:0000256" key="5">
    <source>
        <dbReference type="ARBA" id="ARBA00023054"/>
    </source>
</evidence>
<name>A0A8S4MWZ9_OWEFU</name>
<dbReference type="GO" id="GO:0031966">
    <property type="term" value="C:mitochondrial membrane"/>
    <property type="evidence" value="ECO:0007669"/>
    <property type="project" value="UniProtKB-SubCell"/>
</dbReference>
<evidence type="ECO:0000256" key="7">
    <source>
        <dbReference type="ARBA" id="ARBA00023136"/>
    </source>
</evidence>
<evidence type="ECO:0000256" key="6">
    <source>
        <dbReference type="ARBA" id="ARBA00023128"/>
    </source>
</evidence>
<comment type="function">
    <text evidence="9">Microtubule-dependent motor protein required for mitochondrion morphology and transport of mitochondria in neuronal cells.</text>
</comment>
<dbReference type="GO" id="GO:0005524">
    <property type="term" value="F:ATP binding"/>
    <property type="evidence" value="ECO:0007669"/>
    <property type="project" value="UniProtKB-UniRule"/>
</dbReference>
<dbReference type="InterPro" id="IPR008984">
    <property type="entry name" value="SMAD_FHA_dom_sf"/>
</dbReference>
<keyword evidence="6" id="KW-0496">Mitochondrion</keyword>
<keyword evidence="3 11" id="KW-0547">Nucleotide-binding</keyword>
<evidence type="ECO:0000256" key="10">
    <source>
        <dbReference type="ARBA" id="ARBA00079247"/>
    </source>
</evidence>
<dbReference type="GO" id="GO:0003777">
    <property type="term" value="F:microtubule motor activity"/>
    <property type="evidence" value="ECO:0007669"/>
    <property type="project" value="InterPro"/>
</dbReference>
<comment type="caution">
    <text evidence="15">The sequence shown here is derived from an EMBL/GenBank/DDBJ whole genome shotgun (WGS) entry which is preliminary data.</text>
</comment>
<protein>
    <recommendedName>
        <fullName evidence="10">Kinesin-like protein 6</fullName>
    </recommendedName>
</protein>
<evidence type="ECO:0000256" key="8">
    <source>
        <dbReference type="ARBA" id="ARBA00023175"/>
    </source>
</evidence>
<dbReference type="InterPro" id="IPR036961">
    <property type="entry name" value="Kinesin_motor_dom_sf"/>
</dbReference>
<evidence type="ECO:0000256" key="12">
    <source>
        <dbReference type="SAM" id="Coils"/>
    </source>
</evidence>
<keyword evidence="2" id="KW-0813">Transport</keyword>
<dbReference type="InterPro" id="IPR022140">
    <property type="entry name" value="Kinesin-like_KIF1-typ"/>
</dbReference>
<feature type="coiled-coil region" evidence="12">
    <location>
        <begin position="421"/>
        <end position="456"/>
    </location>
</feature>
<reference evidence="15" key="1">
    <citation type="submission" date="2022-03" db="EMBL/GenBank/DDBJ databases">
        <authorList>
            <person name="Martin C."/>
        </authorList>
    </citation>
    <scope>NUCLEOTIDE SEQUENCE</scope>
</reference>
<evidence type="ECO:0000256" key="1">
    <source>
        <dbReference type="ARBA" id="ARBA00004318"/>
    </source>
</evidence>
<keyword evidence="4 11" id="KW-0067">ATP-binding</keyword>
<dbReference type="InterPro" id="IPR000253">
    <property type="entry name" value="FHA_dom"/>
</dbReference>
<dbReference type="PANTHER" id="PTHR47117">
    <property type="entry name" value="STAR-RELATED LIPID TRANSFER PROTEIN 9"/>
    <property type="match status" value="1"/>
</dbReference>
<evidence type="ECO:0000256" key="3">
    <source>
        <dbReference type="ARBA" id="ARBA00022741"/>
    </source>
</evidence>
<keyword evidence="5 12" id="KW-0175">Coiled coil</keyword>
<dbReference type="Pfam" id="PF00225">
    <property type="entry name" value="Kinesin"/>
    <property type="match status" value="1"/>
</dbReference>